<evidence type="ECO:0000256" key="6">
    <source>
        <dbReference type="ARBA" id="ARBA00023125"/>
    </source>
</evidence>
<evidence type="ECO:0000256" key="8">
    <source>
        <dbReference type="ARBA" id="ARBA00034617"/>
    </source>
</evidence>
<evidence type="ECO:0000259" key="13">
    <source>
        <dbReference type="PROSITE" id="PS51198"/>
    </source>
</evidence>
<feature type="compositionally biased region" description="Gly residues" evidence="12">
    <location>
        <begin position="754"/>
        <end position="790"/>
    </location>
</feature>
<evidence type="ECO:0000256" key="5">
    <source>
        <dbReference type="ARBA" id="ARBA00022840"/>
    </source>
</evidence>
<dbReference type="AlphaFoldDB" id="A0A956N7W6"/>
<dbReference type="Pfam" id="PF13361">
    <property type="entry name" value="UvrD_C"/>
    <property type="match status" value="1"/>
</dbReference>
<dbReference type="Gene3D" id="3.40.50.300">
    <property type="entry name" value="P-loop containing nucleotide triphosphate hydrolases"/>
    <property type="match status" value="2"/>
</dbReference>
<comment type="catalytic activity">
    <reaction evidence="10">
        <text>ATP + H2O = ADP + phosphate + H(+)</text>
        <dbReference type="Rhea" id="RHEA:13065"/>
        <dbReference type="ChEBI" id="CHEBI:15377"/>
        <dbReference type="ChEBI" id="CHEBI:15378"/>
        <dbReference type="ChEBI" id="CHEBI:30616"/>
        <dbReference type="ChEBI" id="CHEBI:43474"/>
        <dbReference type="ChEBI" id="CHEBI:456216"/>
        <dbReference type="EC" id="5.6.2.4"/>
    </reaction>
</comment>
<keyword evidence="5 11" id="KW-0067">ATP-binding</keyword>
<dbReference type="GO" id="GO:0003677">
    <property type="term" value="F:DNA binding"/>
    <property type="evidence" value="ECO:0007669"/>
    <property type="project" value="UniProtKB-KW"/>
</dbReference>
<evidence type="ECO:0000256" key="4">
    <source>
        <dbReference type="ARBA" id="ARBA00022806"/>
    </source>
</evidence>
<dbReference type="InterPro" id="IPR014016">
    <property type="entry name" value="UvrD-like_ATP-bd"/>
</dbReference>
<dbReference type="GO" id="GO:0016787">
    <property type="term" value="F:hydrolase activity"/>
    <property type="evidence" value="ECO:0007669"/>
    <property type="project" value="UniProtKB-UniRule"/>
</dbReference>
<reference evidence="15" key="2">
    <citation type="journal article" date="2021" name="Microbiome">
        <title>Successional dynamics and alternative stable states in a saline activated sludge microbial community over 9 years.</title>
        <authorList>
            <person name="Wang Y."/>
            <person name="Ye J."/>
            <person name="Ju F."/>
            <person name="Liu L."/>
            <person name="Boyd J.A."/>
            <person name="Deng Y."/>
            <person name="Parks D.H."/>
            <person name="Jiang X."/>
            <person name="Yin X."/>
            <person name="Woodcroft B.J."/>
            <person name="Tyson G.W."/>
            <person name="Hugenholtz P."/>
            <person name="Polz M.F."/>
            <person name="Zhang T."/>
        </authorList>
    </citation>
    <scope>NUCLEOTIDE SEQUENCE</scope>
    <source>
        <strain evidence="15">HKST-UBA02</strain>
    </source>
</reference>
<keyword evidence="3 11" id="KW-0378">Hydrolase</keyword>
<dbReference type="Gene3D" id="1.10.10.160">
    <property type="match status" value="1"/>
</dbReference>
<dbReference type="PROSITE" id="PS51198">
    <property type="entry name" value="UVRD_HELICASE_ATP_BIND"/>
    <property type="match status" value="1"/>
</dbReference>
<evidence type="ECO:0000256" key="11">
    <source>
        <dbReference type="PROSITE-ProRule" id="PRU00560"/>
    </source>
</evidence>
<name>A0A956N7W6_UNCEI</name>
<dbReference type="PANTHER" id="PTHR11070:SF2">
    <property type="entry name" value="ATP-DEPENDENT DNA HELICASE SRS2"/>
    <property type="match status" value="1"/>
</dbReference>
<evidence type="ECO:0000313" key="15">
    <source>
        <dbReference type="EMBL" id="MCA9754269.1"/>
    </source>
</evidence>
<evidence type="ECO:0000259" key="14">
    <source>
        <dbReference type="PROSITE" id="PS51217"/>
    </source>
</evidence>
<keyword evidence="6" id="KW-0238">DNA-binding</keyword>
<evidence type="ECO:0000256" key="10">
    <source>
        <dbReference type="ARBA" id="ARBA00048988"/>
    </source>
</evidence>
<gene>
    <name evidence="15" type="ORF">KDA27_00595</name>
</gene>
<comment type="similarity">
    <text evidence="1">Belongs to the helicase family. UvrD subfamily.</text>
</comment>
<dbReference type="CDD" id="cd17932">
    <property type="entry name" value="DEXQc_UvrD"/>
    <property type="match status" value="1"/>
</dbReference>
<evidence type="ECO:0000313" key="16">
    <source>
        <dbReference type="Proteomes" id="UP000739538"/>
    </source>
</evidence>
<organism evidence="15 16">
    <name type="scientific">Eiseniibacteriota bacterium</name>
    <dbReference type="NCBI Taxonomy" id="2212470"/>
    <lineage>
        <taxon>Bacteria</taxon>
        <taxon>Candidatus Eiseniibacteriota</taxon>
    </lineage>
</organism>
<dbReference type="Gene3D" id="1.10.486.10">
    <property type="entry name" value="PCRA, domain 4"/>
    <property type="match status" value="1"/>
</dbReference>
<dbReference type="SUPFAM" id="SSF52540">
    <property type="entry name" value="P-loop containing nucleoside triphosphate hydrolases"/>
    <property type="match status" value="1"/>
</dbReference>
<keyword evidence="4 11" id="KW-0347">Helicase</keyword>
<dbReference type="Pfam" id="PF21196">
    <property type="entry name" value="PcrA_UvrD_tudor"/>
    <property type="match status" value="1"/>
</dbReference>
<dbReference type="InterPro" id="IPR027417">
    <property type="entry name" value="P-loop_NTPase"/>
</dbReference>
<dbReference type="GO" id="GO:0005829">
    <property type="term" value="C:cytosol"/>
    <property type="evidence" value="ECO:0007669"/>
    <property type="project" value="TreeGrafter"/>
</dbReference>
<proteinExistence type="inferred from homology"/>
<dbReference type="PROSITE" id="PS51217">
    <property type="entry name" value="UVRD_HELICASE_CTER"/>
    <property type="match status" value="1"/>
</dbReference>
<evidence type="ECO:0000256" key="3">
    <source>
        <dbReference type="ARBA" id="ARBA00022801"/>
    </source>
</evidence>
<feature type="binding site" evidence="11">
    <location>
        <begin position="65"/>
        <end position="72"/>
    </location>
    <ligand>
        <name>ATP</name>
        <dbReference type="ChEBI" id="CHEBI:30616"/>
    </ligand>
</feature>
<evidence type="ECO:0000256" key="12">
    <source>
        <dbReference type="SAM" id="MobiDB-lite"/>
    </source>
</evidence>
<dbReference type="EC" id="5.6.2.4" evidence="9"/>
<sequence length="866" mass="94338">MEWSDPTTWGGHSSAPTESDGTAQTSLDAGWSDAVHERQNPIVDGLNEVQREAVLAGDGPLLILAGAGSGKTRVLTRRIAHLIVDRGVPPERILAVTFTNKAAGEMRERVESMLGHGAGALWIGTFHSICLRILRRHAERLGFSGPPTVYDQDDQVSVLKEVVKENGGDAEAPRVRDLQNVISMAKNKMWDPDDLVENWEHPDRARFASLYREYQSKLRAQEGVDFDDILVLAVKLLRRHEDLGDAYADKFLYVLVDEYQDTNHVQFKLVERIARRHGNVTVVGDDDQSIYGWRGADISNILEFEKRFPRARVLRMTQNYRSTKAILDVANAVVSNNESRLDKSLWTDHDGGKAVRFWVHADEEQEATKVVREILSRTRKGEISPEQVTLLYRIHAQSRAFEEACLQQGLAYVIVGGIAFYQRREVKDILAYLKLAVHPRDLVSFRRAVSSPKRGLGDVSLERIERVADQSGKDVAEVCAELTPADGVKGKSLKAAREFGQLILELRSRTDEGPEALVRRVLEATDYLHWLKEVERNTWEERQANVLELQEGAARFQEVVGENALQAYLDQVALYTNLDRGELAEERVSLMTVHNAKGLEFPVVYITGMEEGLFPHASSLDDAAELEEERRLFYVAATRAMRELTLSASLERRRMNRAASGGLSRFLKEIPEHLLTVDDDEGRSLAEWLEASETWGAWGAGYGGGYGGYGGARGGYGNSGGYGGGRGGYGGNAGGYGGNSGGYGGNAGGYGGRGQAGSRGGYGAPGQGGPRGAGGYGAGGSGRGGAGSGGRPMSPIDATPDSTSGETVIDRGSAKQSFAGRKVQHAIFGVGVVETEEGSGPEARLSIAFPGVGRKKILARFVQVVA</sequence>
<evidence type="ECO:0000256" key="1">
    <source>
        <dbReference type="ARBA" id="ARBA00009922"/>
    </source>
</evidence>
<comment type="catalytic activity">
    <reaction evidence="8">
        <text>Couples ATP hydrolysis with the unwinding of duplex DNA by translocating in the 3'-5' direction.</text>
        <dbReference type="EC" id="5.6.2.4"/>
    </reaction>
</comment>
<dbReference type="PANTHER" id="PTHR11070">
    <property type="entry name" value="UVRD / RECB / PCRA DNA HELICASE FAMILY MEMBER"/>
    <property type="match status" value="1"/>
</dbReference>
<protein>
    <recommendedName>
        <fullName evidence="9">DNA 3'-5' helicase</fullName>
        <ecNumber evidence="9">5.6.2.4</ecNumber>
    </recommendedName>
</protein>
<dbReference type="InterPro" id="IPR014017">
    <property type="entry name" value="DNA_helicase_UvrD-like_C"/>
</dbReference>
<dbReference type="GO" id="GO:0043138">
    <property type="term" value="F:3'-5' DNA helicase activity"/>
    <property type="evidence" value="ECO:0007669"/>
    <property type="project" value="UniProtKB-EC"/>
</dbReference>
<dbReference type="GO" id="GO:0000725">
    <property type="term" value="P:recombinational repair"/>
    <property type="evidence" value="ECO:0007669"/>
    <property type="project" value="TreeGrafter"/>
</dbReference>
<feature type="domain" description="UvrD-like helicase ATP-binding" evidence="13">
    <location>
        <begin position="44"/>
        <end position="323"/>
    </location>
</feature>
<dbReference type="Proteomes" id="UP000739538">
    <property type="component" value="Unassembled WGS sequence"/>
</dbReference>
<dbReference type="GO" id="GO:0005524">
    <property type="term" value="F:ATP binding"/>
    <property type="evidence" value="ECO:0007669"/>
    <property type="project" value="UniProtKB-UniRule"/>
</dbReference>
<feature type="region of interest" description="Disordered" evidence="12">
    <location>
        <begin position="1"/>
        <end position="26"/>
    </location>
</feature>
<feature type="region of interest" description="Disordered" evidence="12">
    <location>
        <begin position="754"/>
        <end position="807"/>
    </location>
</feature>
<dbReference type="InterPro" id="IPR000212">
    <property type="entry name" value="DNA_helicase_UvrD/REP"/>
</dbReference>
<accession>A0A956N7W6</accession>
<keyword evidence="7" id="KW-0413">Isomerase</keyword>
<dbReference type="EMBL" id="JAGQHS010000001">
    <property type="protein sequence ID" value="MCA9754269.1"/>
    <property type="molecule type" value="Genomic_DNA"/>
</dbReference>
<evidence type="ECO:0000256" key="9">
    <source>
        <dbReference type="ARBA" id="ARBA00034808"/>
    </source>
</evidence>
<evidence type="ECO:0000256" key="2">
    <source>
        <dbReference type="ARBA" id="ARBA00022741"/>
    </source>
</evidence>
<evidence type="ECO:0000256" key="7">
    <source>
        <dbReference type="ARBA" id="ARBA00023235"/>
    </source>
</evidence>
<dbReference type="CDD" id="cd18807">
    <property type="entry name" value="SF1_C_UvrD"/>
    <property type="match status" value="1"/>
</dbReference>
<dbReference type="Pfam" id="PF00580">
    <property type="entry name" value="UvrD-helicase"/>
    <property type="match status" value="1"/>
</dbReference>
<dbReference type="InterPro" id="IPR013986">
    <property type="entry name" value="DExx_box_DNA_helicase_dom_sf"/>
</dbReference>
<comment type="caution">
    <text evidence="15">The sequence shown here is derived from an EMBL/GenBank/DDBJ whole genome shotgun (WGS) entry which is preliminary data.</text>
</comment>
<feature type="domain" description="UvrD-like helicase C-terminal" evidence="14">
    <location>
        <begin position="324"/>
        <end position="598"/>
    </location>
</feature>
<reference evidence="15" key="1">
    <citation type="submission" date="2020-04" db="EMBL/GenBank/DDBJ databases">
        <authorList>
            <person name="Zhang T."/>
        </authorList>
    </citation>
    <scope>NUCLEOTIDE SEQUENCE</scope>
    <source>
        <strain evidence="15">HKST-UBA02</strain>
    </source>
</reference>
<keyword evidence="2 11" id="KW-0547">Nucleotide-binding</keyword>